<comment type="caution">
    <text evidence="1">The sequence shown here is derived from an EMBL/GenBank/DDBJ whole genome shotgun (WGS) entry which is preliminary data.</text>
</comment>
<protein>
    <submittedName>
        <fullName evidence="1">Uncharacterized protein</fullName>
    </submittedName>
</protein>
<evidence type="ECO:0000313" key="2">
    <source>
        <dbReference type="Proteomes" id="UP001140978"/>
    </source>
</evidence>
<proteinExistence type="predicted"/>
<dbReference type="RefSeq" id="WP_274676159.1">
    <property type="nucleotide sequence ID" value="NZ_JAKNAX010000039.1"/>
</dbReference>
<dbReference type="AlphaFoldDB" id="A0A9X4J0Z9"/>
<reference evidence="1" key="1">
    <citation type="submission" date="2022-02" db="EMBL/GenBank/DDBJ databases">
        <title>Emergence and expansion in Europe of a Vibrio aestuarianus clonal complex pathogenic for oysters.</title>
        <authorList>
            <person name="Mesnil A."/>
            <person name="Travers M.-A."/>
        </authorList>
    </citation>
    <scope>NUCLEOTIDE SEQUENCE</scope>
    <source>
        <strain evidence="1">19_064_15T1</strain>
    </source>
</reference>
<dbReference type="Proteomes" id="UP001140978">
    <property type="component" value="Unassembled WGS sequence"/>
</dbReference>
<name>A0A9X4J0Z9_9VIBR</name>
<sequence>MRILFICPNWAGLATPIIDEMILQGHDVIHLDHGDFSNFKYFNLSHRILSKIYQILTKESYKHRVTDLDITRTINSFFIARSNFDVVIITEPSLFKREHLEVIKLHCTYLVATLWDSLTKSERSKDNLDLFNMVFSYDQEDCDRYNLIKISNYLDPSWSTNIAIEEAKYDVFSIMSFTKDRYEQVVCFLDANPSIIPNIYFYIDTERKRKYMNDSRIKVVTELMLGDELKRNIENSKAILDLLQGHQAGLSFRVYESLGYNRKLITTNHNIFLYDIYNSDNICVLGENYKVPDKLFNTPYFECSIDTIDKYLISSWVKNILGKCKCG</sequence>
<dbReference type="EMBL" id="JAKNAX010000039">
    <property type="protein sequence ID" value="MDE1347461.1"/>
    <property type="molecule type" value="Genomic_DNA"/>
</dbReference>
<gene>
    <name evidence="1" type="ORF">L9X51_13595</name>
</gene>
<evidence type="ECO:0000313" key="1">
    <source>
        <dbReference type="EMBL" id="MDE1347461.1"/>
    </source>
</evidence>
<accession>A0A9X4J0Z9</accession>
<organism evidence="1 2">
    <name type="scientific">Vibrio aestuarianus</name>
    <dbReference type="NCBI Taxonomy" id="28171"/>
    <lineage>
        <taxon>Bacteria</taxon>
        <taxon>Pseudomonadati</taxon>
        <taxon>Pseudomonadota</taxon>
        <taxon>Gammaproteobacteria</taxon>
        <taxon>Vibrionales</taxon>
        <taxon>Vibrionaceae</taxon>
        <taxon>Vibrio</taxon>
    </lineage>
</organism>